<gene>
    <name evidence="2" type="ORF">VCS650_LOCUS21518</name>
</gene>
<comment type="caution">
    <text evidence="2">The sequence shown here is derived from an EMBL/GenBank/DDBJ whole genome shotgun (WGS) entry which is preliminary data.</text>
</comment>
<dbReference type="PANTHER" id="PTHR47332:SF4">
    <property type="entry name" value="SET DOMAIN-CONTAINING PROTEIN 5"/>
    <property type="match status" value="1"/>
</dbReference>
<evidence type="ECO:0000259" key="1">
    <source>
        <dbReference type="PROSITE" id="PS50280"/>
    </source>
</evidence>
<dbReference type="Pfam" id="PF00856">
    <property type="entry name" value="SET"/>
    <property type="match status" value="1"/>
</dbReference>
<dbReference type="PANTHER" id="PTHR47332">
    <property type="entry name" value="SET DOMAIN-CONTAINING PROTEIN 5"/>
    <property type="match status" value="1"/>
</dbReference>
<dbReference type="OrthoDB" id="438641at2759"/>
<dbReference type="PROSITE" id="PS50280">
    <property type="entry name" value="SET"/>
    <property type="match status" value="1"/>
</dbReference>
<dbReference type="SMART" id="SM00317">
    <property type="entry name" value="SET"/>
    <property type="match status" value="1"/>
</dbReference>
<evidence type="ECO:0000313" key="2">
    <source>
        <dbReference type="EMBL" id="CAF1127072.1"/>
    </source>
</evidence>
<name>A0A814R0H2_9BILA</name>
<organism evidence="2 3">
    <name type="scientific">Adineta steineri</name>
    <dbReference type="NCBI Taxonomy" id="433720"/>
    <lineage>
        <taxon>Eukaryota</taxon>
        <taxon>Metazoa</taxon>
        <taxon>Spiralia</taxon>
        <taxon>Gnathifera</taxon>
        <taxon>Rotifera</taxon>
        <taxon>Eurotatoria</taxon>
        <taxon>Bdelloidea</taxon>
        <taxon>Adinetida</taxon>
        <taxon>Adinetidae</taxon>
        <taxon>Adineta</taxon>
    </lineage>
</organism>
<dbReference type="EMBL" id="CAJNON010000232">
    <property type="protein sequence ID" value="CAF1127072.1"/>
    <property type="molecule type" value="Genomic_DNA"/>
</dbReference>
<evidence type="ECO:0000313" key="3">
    <source>
        <dbReference type="Proteomes" id="UP000663891"/>
    </source>
</evidence>
<reference evidence="2" key="1">
    <citation type="submission" date="2021-02" db="EMBL/GenBank/DDBJ databases">
        <authorList>
            <person name="Nowell W R."/>
        </authorList>
    </citation>
    <scope>NUCLEOTIDE SEQUENCE</scope>
</reference>
<dbReference type="CDD" id="cd20071">
    <property type="entry name" value="SET_SMYD"/>
    <property type="match status" value="1"/>
</dbReference>
<dbReference type="InterPro" id="IPR053185">
    <property type="entry name" value="SET_domain_protein"/>
</dbReference>
<dbReference type="InterPro" id="IPR001214">
    <property type="entry name" value="SET_dom"/>
</dbReference>
<protein>
    <recommendedName>
        <fullName evidence="1">SET domain-containing protein</fullName>
    </recommendedName>
</protein>
<dbReference type="SUPFAM" id="SSF82199">
    <property type="entry name" value="SET domain"/>
    <property type="match status" value="1"/>
</dbReference>
<accession>A0A814R0H2</accession>
<dbReference type="AlphaFoldDB" id="A0A814R0H2"/>
<sequence length="231" mass="27085">MHSSIDRVIDDPQSDLFVIKLIPGKGYGMFAKRDLQCGTIIVCEKPLMKFPNGSPPWLLEAIYDKLDSETQRRIRFLSASKPWKHPLDSICETNSIPLAHGSEEKGVFYYISMVNHSCESNTFWIWFDYNNKQEMKLIADRRIKAGEELVCSYIEHYHNSLIQMFLLHLCILLPCCMLKKWEDALKYAKKAIFLGRMIYDDDYERYLITVKDIIMAKVPMKHRIGFDKYLV</sequence>
<dbReference type="InterPro" id="IPR046341">
    <property type="entry name" value="SET_dom_sf"/>
</dbReference>
<proteinExistence type="predicted"/>
<dbReference type="Proteomes" id="UP000663891">
    <property type="component" value="Unassembled WGS sequence"/>
</dbReference>
<feature type="domain" description="SET" evidence="1">
    <location>
        <begin position="15"/>
        <end position="154"/>
    </location>
</feature>
<dbReference type="Gene3D" id="2.170.270.10">
    <property type="entry name" value="SET domain"/>
    <property type="match status" value="1"/>
</dbReference>